<dbReference type="InterPro" id="IPR005828">
    <property type="entry name" value="MFS_sugar_transport-like"/>
</dbReference>
<dbReference type="GO" id="GO:0015149">
    <property type="term" value="F:hexose transmembrane transporter activity"/>
    <property type="evidence" value="ECO:0007669"/>
    <property type="project" value="TreeGrafter"/>
</dbReference>
<keyword evidence="2" id="KW-0813">Transport</keyword>
<accession>A0A816V8X9</accession>
<dbReference type="SUPFAM" id="SSF103473">
    <property type="entry name" value="MFS general substrate transporter"/>
    <property type="match status" value="1"/>
</dbReference>
<evidence type="ECO:0000256" key="6">
    <source>
        <dbReference type="SAM" id="Phobius"/>
    </source>
</evidence>
<feature type="transmembrane region" description="Helical" evidence="6">
    <location>
        <begin position="151"/>
        <end position="169"/>
    </location>
</feature>
<keyword evidence="5 6" id="KW-0472">Membrane</keyword>
<keyword evidence="4 6" id="KW-1133">Transmembrane helix</keyword>
<feature type="transmembrane region" description="Helical" evidence="6">
    <location>
        <begin position="124"/>
        <end position="144"/>
    </location>
</feature>
<evidence type="ECO:0000256" key="4">
    <source>
        <dbReference type="ARBA" id="ARBA00022989"/>
    </source>
</evidence>
<evidence type="ECO:0000256" key="2">
    <source>
        <dbReference type="ARBA" id="ARBA00022448"/>
    </source>
</evidence>
<dbReference type="InterPro" id="IPR036259">
    <property type="entry name" value="MFS_trans_sf"/>
</dbReference>
<dbReference type="Proteomes" id="UP000663824">
    <property type="component" value="Unassembled WGS sequence"/>
</dbReference>
<dbReference type="PANTHER" id="PTHR23503">
    <property type="entry name" value="SOLUTE CARRIER FAMILY 2"/>
    <property type="match status" value="1"/>
</dbReference>
<organism evidence="7 8">
    <name type="scientific">Rotaria magnacalcarata</name>
    <dbReference type="NCBI Taxonomy" id="392030"/>
    <lineage>
        <taxon>Eukaryota</taxon>
        <taxon>Metazoa</taxon>
        <taxon>Spiralia</taxon>
        <taxon>Gnathifera</taxon>
        <taxon>Rotifera</taxon>
        <taxon>Eurotatoria</taxon>
        <taxon>Bdelloidea</taxon>
        <taxon>Philodinida</taxon>
        <taxon>Philodinidae</taxon>
        <taxon>Rotaria</taxon>
    </lineage>
</organism>
<evidence type="ECO:0000256" key="1">
    <source>
        <dbReference type="ARBA" id="ARBA00004370"/>
    </source>
</evidence>
<feature type="transmembrane region" description="Helical" evidence="6">
    <location>
        <begin position="97"/>
        <end position="118"/>
    </location>
</feature>
<proteinExistence type="predicted"/>
<reference evidence="7" key="1">
    <citation type="submission" date="2021-02" db="EMBL/GenBank/DDBJ databases">
        <authorList>
            <person name="Nowell W R."/>
        </authorList>
    </citation>
    <scope>NUCLEOTIDE SEQUENCE</scope>
</reference>
<evidence type="ECO:0000313" key="8">
    <source>
        <dbReference type="Proteomes" id="UP000663824"/>
    </source>
</evidence>
<dbReference type="GO" id="GO:0016020">
    <property type="term" value="C:membrane"/>
    <property type="evidence" value="ECO:0007669"/>
    <property type="project" value="UniProtKB-SubCell"/>
</dbReference>
<dbReference type="Gene3D" id="1.20.1250.20">
    <property type="entry name" value="MFS general substrate transporter like domains"/>
    <property type="match status" value="1"/>
</dbReference>
<feature type="transmembrane region" description="Helical" evidence="6">
    <location>
        <begin position="63"/>
        <end position="85"/>
    </location>
</feature>
<dbReference type="PANTHER" id="PTHR23503:SF8">
    <property type="entry name" value="FACILITATED GLUCOSE TRANSPORTER PROTEIN 1"/>
    <property type="match status" value="1"/>
</dbReference>
<dbReference type="Pfam" id="PF00083">
    <property type="entry name" value="Sugar_tr"/>
    <property type="match status" value="2"/>
</dbReference>
<protein>
    <submittedName>
        <fullName evidence="7">Uncharacterized protein</fullName>
    </submittedName>
</protein>
<evidence type="ECO:0000256" key="5">
    <source>
        <dbReference type="ARBA" id="ARBA00023136"/>
    </source>
</evidence>
<gene>
    <name evidence="7" type="ORF">MBJ925_LOCUS25883</name>
</gene>
<dbReference type="AlphaFoldDB" id="A0A816V8X9"/>
<name>A0A816V8X9_9BILA</name>
<keyword evidence="3 6" id="KW-0812">Transmembrane</keyword>
<sequence length="191" mass="21760">MKQENENLKGEYHVTIRELFTQKIYRLPFAVAIVVHFSMRFCGINAIMYYSTALFEHASVGSVGPYATIGVGVILVIITLVSGTLMDRAGRRTLHLVGLFGTWLCSLLLTITFIMTHYSTGLNIAIVTNWMSNFAVGLIFPLLAENDKISNYSFVPFAVITTFAFLFLWKYMPETKQRTFEEITMNFRRSQ</sequence>
<dbReference type="EMBL" id="CAJNRE010013738">
    <property type="protein sequence ID" value="CAF2120907.1"/>
    <property type="molecule type" value="Genomic_DNA"/>
</dbReference>
<comment type="caution">
    <text evidence="7">The sequence shown here is derived from an EMBL/GenBank/DDBJ whole genome shotgun (WGS) entry which is preliminary data.</text>
</comment>
<evidence type="ECO:0000313" key="7">
    <source>
        <dbReference type="EMBL" id="CAF2120907.1"/>
    </source>
</evidence>
<comment type="subcellular location">
    <subcellularLocation>
        <location evidence="1">Membrane</location>
    </subcellularLocation>
</comment>
<evidence type="ECO:0000256" key="3">
    <source>
        <dbReference type="ARBA" id="ARBA00022692"/>
    </source>
</evidence>
<dbReference type="InterPro" id="IPR045263">
    <property type="entry name" value="GLUT"/>
</dbReference>
<feature type="transmembrane region" description="Helical" evidence="6">
    <location>
        <begin position="27"/>
        <end position="51"/>
    </location>
</feature>